<dbReference type="Proteomes" id="UP000251561">
    <property type="component" value="Chromosome"/>
</dbReference>
<dbReference type="EMBL" id="CP030261">
    <property type="protein sequence ID" value="AXB58036.1"/>
    <property type="molecule type" value="Genomic_DNA"/>
</dbReference>
<keyword evidence="1" id="KW-0812">Transmembrane</keyword>
<dbReference type="KEGG" id="ffl:HYN86_16125"/>
<name>A0A344LVU4_9FLAO</name>
<evidence type="ECO:0000256" key="1">
    <source>
        <dbReference type="SAM" id="Phobius"/>
    </source>
</evidence>
<reference evidence="2 3" key="1">
    <citation type="submission" date="2018-06" db="EMBL/GenBank/DDBJ databases">
        <title>Genome sequencing of Flavobacterium.</title>
        <authorList>
            <person name="Baek M.-G."/>
            <person name="Yi H."/>
        </authorList>
    </citation>
    <scope>NUCLEOTIDE SEQUENCE [LARGE SCALE GENOMIC DNA]</scope>
    <source>
        <strain evidence="2 3">HYN0086</strain>
    </source>
</reference>
<feature type="transmembrane region" description="Helical" evidence="1">
    <location>
        <begin position="27"/>
        <end position="46"/>
    </location>
</feature>
<keyword evidence="1" id="KW-1133">Transmembrane helix</keyword>
<dbReference type="Gene3D" id="1.10.287.70">
    <property type="match status" value="1"/>
</dbReference>
<feature type="transmembrane region" description="Helical" evidence="1">
    <location>
        <begin position="72"/>
        <end position="96"/>
    </location>
</feature>
<keyword evidence="3" id="KW-1185">Reference proteome</keyword>
<dbReference type="AlphaFoldDB" id="A0A344LVU4"/>
<evidence type="ECO:0000313" key="2">
    <source>
        <dbReference type="EMBL" id="AXB58036.1"/>
    </source>
</evidence>
<proteinExistence type="predicted"/>
<evidence type="ECO:0000313" key="3">
    <source>
        <dbReference type="Proteomes" id="UP000251561"/>
    </source>
</evidence>
<keyword evidence="1" id="KW-0472">Membrane</keyword>
<accession>A0A344LVU4</accession>
<gene>
    <name evidence="2" type="ORF">HYN86_16125</name>
</gene>
<protein>
    <submittedName>
        <fullName evidence="2">Uncharacterized protein</fullName>
    </submittedName>
</protein>
<dbReference type="SUPFAM" id="SSF81324">
    <property type="entry name" value="Voltage-gated potassium channels"/>
    <property type="match status" value="1"/>
</dbReference>
<sequence>MFIELALTGKFIIDIVKRLRNDKTFRTLGFLLFVLILVGTMFFWLVEDLPFLKALSYSVGTLSMNSPYDRSFTFSTIGVIFNIIYIFIGVGVYLIFVIEAGRTIIAAHEEFERKQAEKKALKKAKKEAGI</sequence>
<organism evidence="2 3">
    <name type="scientific">Flavobacterium fluviale</name>
    <dbReference type="NCBI Taxonomy" id="2249356"/>
    <lineage>
        <taxon>Bacteria</taxon>
        <taxon>Pseudomonadati</taxon>
        <taxon>Bacteroidota</taxon>
        <taxon>Flavobacteriia</taxon>
        <taxon>Flavobacteriales</taxon>
        <taxon>Flavobacteriaceae</taxon>
        <taxon>Flavobacterium</taxon>
    </lineage>
</organism>
<dbReference type="OrthoDB" id="1366638at2"/>
<dbReference type="RefSeq" id="WP_113678965.1">
    <property type="nucleotide sequence ID" value="NZ_CP030261.1"/>
</dbReference>